<name>A0ABW5NDK2_9FLAO</name>
<comment type="caution">
    <text evidence="1">The sequence shown here is derived from an EMBL/GenBank/DDBJ whole genome shotgun (WGS) entry which is preliminary data.</text>
</comment>
<organism evidence="1 2">
    <name type="scientific">Aquimarina hainanensis</name>
    <dbReference type="NCBI Taxonomy" id="1578017"/>
    <lineage>
        <taxon>Bacteria</taxon>
        <taxon>Pseudomonadati</taxon>
        <taxon>Bacteroidota</taxon>
        <taxon>Flavobacteriia</taxon>
        <taxon>Flavobacteriales</taxon>
        <taxon>Flavobacteriaceae</taxon>
        <taxon>Aquimarina</taxon>
    </lineage>
</organism>
<reference evidence="2" key="1">
    <citation type="journal article" date="2019" name="Int. J. Syst. Evol. Microbiol.">
        <title>The Global Catalogue of Microorganisms (GCM) 10K type strain sequencing project: providing services to taxonomists for standard genome sequencing and annotation.</title>
        <authorList>
            <consortium name="The Broad Institute Genomics Platform"/>
            <consortium name="The Broad Institute Genome Sequencing Center for Infectious Disease"/>
            <person name="Wu L."/>
            <person name="Ma J."/>
        </authorList>
    </citation>
    <scope>NUCLEOTIDE SEQUENCE [LARGE SCALE GENOMIC DNA]</scope>
    <source>
        <strain evidence="2">KCTC 42423</strain>
    </source>
</reference>
<keyword evidence="2" id="KW-1185">Reference proteome</keyword>
<proteinExistence type="predicted"/>
<dbReference type="Proteomes" id="UP001597459">
    <property type="component" value="Unassembled WGS sequence"/>
</dbReference>
<gene>
    <name evidence="1" type="ORF">ACFSTE_15785</name>
</gene>
<protein>
    <submittedName>
        <fullName evidence="1">Uncharacterized protein</fullName>
    </submittedName>
</protein>
<evidence type="ECO:0000313" key="1">
    <source>
        <dbReference type="EMBL" id="MFD2592299.1"/>
    </source>
</evidence>
<dbReference type="EMBL" id="JBHULX010000033">
    <property type="protein sequence ID" value="MFD2592299.1"/>
    <property type="molecule type" value="Genomic_DNA"/>
</dbReference>
<sequence>MILLENSSSTKTTRNTGKGKQDLFEETINYALTKDNFGFNSVEEAKSKSAWDTAKMNKDLAVMFSVEGSELSNSEATYYESRTMKIETKQARKGLKAKHHLDMHSHAALKSFSNSGYTRVIEFTRDGKIKTEYQNGKIVGQKLSEFIVGMMQEPVIGGDPMTTIAELVYKDYNSFEHNAHVLIPDFDLGIYEGIYDVRFNIIESDPANIKMSAYTLDGNAVDNLQISDFVMKNTTGDKQIIDAMSFSEEEQAYVLTGAFMPGTIETNGVIVQSNIMYEGARIDLNL</sequence>
<accession>A0ABW5NDK2</accession>
<evidence type="ECO:0000313" key="2">
    <source>
        <dbReference type="Proteomes" id="UP001597459"/>
    </source>
</evidence>
<dbReference type="RefSeq" id="WP_378298265.1">
    <property type="nucleotide sequence ID" value="NZ_JBHULX010000033.1"/>
</dbReference>